<dbReference type="PANTHER" id="PTHR12128">
    <property type="entry name" value="DIHYDRODIPICOLINATE SYNTHASE"/>
    <property type="match status" value="1"/>
</dbReference>
<accession>A0A917DM73</accession>
<dbReference type="PIRSF" id="PIRSF001365">
    <property type="entry name" value="DHDPS"/>
    <property type="match status" value="1"/>
</dbReference>
<proteinExistence type="inferred from homology"/>
<keyword evidence="6" id="KW-1185">Reference proteome</keyword>
<evidence type="ECO:0000256" key="4">
    <source>
        <dbReference type="PIRSR" id="PIRSR001365-1"/>
    </source>
</evidence>
<dbReference type="RefSeq" id="WP_188765289.1">
    <property type="nucleotide sequence ID" value="NZ_BMKK01000002.1"/>
</dbReference>
<dbReference type="CDD" id="cd00408">
    <property type="entry name" value="DHDPS-like"/>
    <property type="match status" value="1"/>
</dbReference>
<name>A0A917DM73_9BACT</name>
<keyword evidence="2 3" id="KW-0456">Lyase</keyword>
<dbReference type="Pfam" id="PF00701">
    <property type="entry name" value="DHDPS"/>
    <property type="match status" value="1"/>
</dbReference>
<dbReference type="InterPro" id="IPR002220">
    <property type="entry name" value="DapA-like"/>
</dbReference>
<dbReference type="Gene3D" id="3.20.20.70">
    <property type="entry name" value="Aldolase class I"/>
    <property type="match status" value="1"/>
</dbReference>
<reference evidence="5" key="1">
    <citation type="journal article" date="2014" name="Int. J. Syst. Evol. Microbiol.">
        <title>Complete genome sequence of Corynebacterium casei LMG S-19264T (=DSM 44701T), isolated from a smear-ripened cheese.</title>
        <authorList>
            <consortium name="US DOE Joint Genome Institute (JGI-PGF)"/>
            <person name="Walter F."/>
            <person name="Albersmeier A."/>
            <person name="Kalinowski J."/>
            <person name="Ruckert C."/>
        </authorList>
    </citation>
    <scope>NUCLEOTIDE SEQUENCE</scope>
    <source>
        <strain evidence="5">CGMCC 1.15958</strain>
    </source>
</reference>
<feature type="active site" description="Proton donor/acceptor" evidence="4">
    <location>
        <position position="140"/>
    </location>
</feature>
<dbReference type="EMBL" id="BMKK01000002">
    <property type="protein sequence ID" value="GGD50683.1"/>
    <property type="molecule type" value="Genomic_DNA"/>
</dbReference>
<dbReference type="GO" id="GO:0008840">
    <property type="term" value="F:4-hydroxy-tetrahydrodipicolinate synthase activity"/>
    <property type="evidence" value="ECO:0007669"/>
    <property type="project" value="TreeGrafter"/>
</dbReference>
<sequence>MNLLPKGLWPVMITPFKSNNQIDIVGLERLTNMYLDAGSNGMFANCLSSEMYQLTTEERILLTSSVVKFCQDKVPVVATGTFNRGGATNTDFIKKIYDTGINAVILITSMLVEPDESDDVLKIRLEEIMNETGNIPLGVYECPVPYKRLLSTDMLKWMASTGRFVYHKDTSCNSISLERKSDAVKGTNFGLYNADTATALDSLESGARGISPISANFYPEPYSYLLNEFFTNGRTEKLNQLHAILTMMDRVTHTFYPFSAKLFLQKRGLKIETNSRIPTDILTNVDKIRFNALMDSFKVISEMYDIKSVL</sequence>
<dbReference type="AlphaFoldDB" id="A0A917DM73"/>
<organism evidence="5 6">
    <name type="scientific">Emticicia aquatilis</name>
    <dbReference type="NCBI Taxonomy" id="1537369"/>
    <lineage>
        <taxon>Bacteria</taxon>
        <taxon>Pseudomonadati</taxon>
        <taxon>Bacteroidota</taxon>
        <taxon>Cytophagia</taxon>
        <taxon>Cytophagales</taxon>
        <taxon>Leadbetterellaceae</taxon>
        <taxon>Emticicia</taxon>
    </lineage>
</organism>
<dbReference type="InterPro" id="IPR013785">
    <property type="entry name" value="Aldolase_TIM"/>
</dbReference>
<comment type="similarity">
    <text evidence="1 3">Belongs to the DapA family.</text>
</comment>
<feature type="active site" description="Schiff-base intermediate with substrate" evidence="4">
    <location>
        <position position="168"/>
    </location>
</feature>
<comment type="caution">
    <text evidence="5">The sequence shown here is derived from an EMBL/GenBank/DDBJ whole genome shotgun (WGS) entry which is preliminary data.</text>
</comment>
<evidence type="ECO:0000256" key="1">
    <source>
        <dbReference type="ARBA" id="ARBA00007592"/>
    </source>
</evidence>
<dbReference type="Proteomes" id="UP000609064">
    <property type="component" value="Unassembled WGS sequence"/>
</dbReference>
<protein>
    <submittedName>
        <fullName evidence="5">Dihydrodipicolinate synthase family protein</fullName>
    </submittedName>
</protein>
<reference evidence="5" key="2">
    <citation type="submission" date="2020-09" db="EMBL/GenBank/DDBJ databases">
        <authorList>
            <person name="Sun Q."/>
            <person name="Zhou Y."/>
        </authorList>
    </citation>
    <scope>NUCLEOTIDE SEQUENCE</scope>
    <source>
        <strain evidence="5">CGMCC 1.15958</strain>
    </source>
</reference>
<gene>
    <name evidence="5" type="ORF">GCM10011514_13670</name>
</gene>
<dbReference type="PANTHER" id="PTHR12128:SF66">
    <property type="entry name" value="4-HYDROXY-2-OXOGLUTARATE ALDOLASE, MITOCHONDRIAL"/>
    <property type="match status" value="1"/>
</dbReference>
<evidence type="ECO:0000313" key="6">
    <source>
        <dbReference type="Proteomes" id="UP000609064"/>
    </source>
</evidence>
<dbReference type="SMART" id="SM01130">
    <property type="entry name" value="DHDPS"/>
    <property type="match status" value="1"/>
</dbReference>
<evidence type="ECO:0000313" key="5">
    <source>
        <dbReference type="EMBL" id="GGD50683.1"/>
    </source>
</evidence>
<evidence type="ECO:0000256" key="2">
    <source>
        <dbReference type="ARBA" id="ARBA00023239"/>
    </source>
</evidence>
<dbReference type="SUPFAM" id="SSF51569">
    <property type="entry name" value="Aldolase"/>
    <property type="match status" value="1"/>
</dbReference>
<evidence type="ECO:0000256" key="3">
    <source>
        <dbReference type="PIRNR" id="PIRNR001365"/>
    </source>
</evidence>